<dbReference type="Gene3D" id="1.10.10.10">
    <property type="entry name" value="Winged helix-like DNA-binding domain superfamily/Winged helix DNA-binding domain"/>
    <property type="match status" value="1"/>
</dbReference>
<gene>
    <name evidence="5" type="ORF">H1P_230010</name>
</gene>
<dbReference type="PRINTS" id="PR00034">
    <property type="entry name" value="HTHCRP"/>
</dbReference>
<dbReference type="Gene3D" id="2.60.120.10">
    <property type="entry name" value="Jelly Rolls"/>
    <property type="match status" value="1"/>
</dbReference>
<feature type="domain" description="HTH crp-type" evidence="4">
    <location>
        <begin position="126"/>
        <end position="200"/>
    </location>
</feature>
<evidence type="ECO:0000256" key="1">
    <source>
        <dbReference type="ARBA" id="ARBA00023015"/>
    </source>
</evidence>
<dbReference type="GO" id="GO:0003677">
    <property type="term" value="F:DNA binding"/>
    <property type="evidence" value="ECO:0007669"/>
    <property type="project" value="UniProtKB-KW"/>
</dbReference>
<dbReference type="RefSeq" id="WP_144864744.1">
    <property type="nucleotide sequence ID" value="NZ_LR213784.1"/>
</dbReference>
<dbReference type="EMBL" id="CAACVJ010000146">
    <property type="protein sequence ID" value="VEP13946.1"/>
    <property type="molecule type" value="Genomic_DNA"/>
</dbReference>
<accession>A0A563VR53</accession>
<evidence type="ECO:0000259" key="4">
    <source>
        <dbReference type="PROSITE" id="PS51063"/>
    </source>
</evidence>
<dbReference type="OrthoDB" id="581549at2"/>
<dbReference type="PANTHER" id="PTHR24567:SF65">
    <property type="entry name" value="REGULATORY PROTEIN CYSR HOMOLOG"/>
    <property type="match status" value="1"/>
</dbReference>
<dbReference type="SMART" id="SM00419">
    <property type="entry name" value="HTH_CRP"/>
    <property type="match status" value="1"/>
</dbReference>
<keyword evidence="3" id="KW-0804">Transcription</keyword>
<name>A0A563VR53_9CYAN</name>
<evidence type="ECO:0000256" key="2">
    <source>
        <dbReference type="ARBA" id="ARBA00023125"/>
    </source>
</evidence>
<dbReference type="SUPFAM" id="SSF51206">
    <property type="entry name" value="cAMP-binding domain-like"/>
    <property type="match status" value="1"/>
</dbReference>
<evidence type="ECO:0000313" key="5">
    <source>
        <dbReference type="EMBL" id="VEP13946.1"/>
    </source>
</evidence>
<dbReference type="CDD" id="cd00092">
    <property type="entry name" value="HTH_CRP"/>
    <property type="match status" value="1"/>
</dbReference>
<dbReference type="InterPro" id="IPR050397">
    <property type="entry name" value="Env_Response_Regulators"/>
</dbReference>
<dbReference type="GO" id="GO:0003700">
    <property type="term" value="F:DNA-binding transcription factor activity"/>
    <property type="evidence" value="ECO:0007669"/>
    <property type="project" value="InterPro"/>
</dbReference>
<dbReference type="PROSITE" id="PS00042">
    <property type="entry name" value="HTH_CRP_1"/>
    <property type="match status" value="1"/>
</dbReference>
<dbReference type="PANTHER" id="PTHR24567">
    <property type="entry name" value="CRP FAMILY TRANSCRIPTIONAL REGULATORY PROTEIN"/>
    <property type="match status" value="1"/>
</dbReference>
<dbReference type="InterPro" id="IPR012318">
    <property type="entry name" value="HTH_CRP"/>
</dbReference>
<dbReference type="InterPro" id="IPR036388">
    <property type="entry name" value="WH-like_DNA-bd_sf"/>
</dbReference>
<dbReference type="InterPro" id="IPR036390">
    <property type="entry name" value="WH_DNA-bd_sf"/>
</dbReference>
<reference evidence="5 6" key="1">
    <citation type="submission" date="2019-01" db="EMBL/GenBank/DDBJ databases">
        <authorList>
            <person name="Brito A."/>
        </authorList>
    </citation>
    <scope>NUCLEOTIDE SEQUENCE [LARGE SCALE GENOMIC DNA]</scope>
    <source>
        <strain evidence="5">1</strain>
    </source>
</reference>
<organism evidence="5 6">
    <name type="scientific">Hyella patelloides LEGE 07179</name>
    <dbReference type="NCBI Taxonomy" id="945734"/>
    <lineage>
        <taxon>Bacteria</taxon>
        <taxon>Bacillati</taxon>
        <taxon>Cyanobacteriota</taxon>
        <taxon>Cyanophyceae</taxon>
        <taxon>Pleurocapsales</taxon>
        <taxon>Hyellaceae</taxon>
        <taxon>Hyella</taxon>
    </lineage>
</organism>
<dbReference type="PROSITE" id="PS51063">
    <property type="entry name" value="HTH_CRP_2"/>
    <property type="match status" value="1"/>
</dbReference>
<dbReference type="InterPro" id="IPR014710">
    <property type="entry name" value="RmlC-like_jellyroll"/>
</dbReference>
<keyword evidence="1" id="KW-0805">Transcription regulation</keyword>
<dbReference type="SUPFAM" id="SSF46785">
    <property type="entry name" value="Winged helix' DNA-binding domain"/>
    <property type="match status" value="1"/>
</dbReference>
<sequence length="207" mass="23645">MFASTRDKNLIFPYRKEHKDVYSRSLIITFSKGQFIPQTAEKLWLLKKGAVKTLSGSEAGKTNILGYWGEGDVIGSSLSKVNTYEAQCLNTVEAISVSLEQGRFLFKEISHCIQQTDELLRIIRTEKMYSRLSSLLIWFASKFGSQVLQGTLINIRLTHQELAEIIGATRVTVTRLLNQLEQEEMITRPRRFAIVIKNFGLLESKRQ</sequence>
<dbReference type="Proteomes" id="UP000320055">
    <property type="component" value="Unassembled WGS sequence"/>
</dbReference>
<keyword evidence="6" id="KW-1185">Reference proteome</keyword>
<dbReference type="InterPro" id="IPR018335">
    <property type="entry name" value="Tscrpt_reg_HTH_Crp-type_CS"/>
</dbReference>
<protein>
    <submittedName>
        <fullName evidence="5">Transcriptional regulator, Crp/Fnr family</fullName>
    </submittedName>
</protein>
<keyword evidence="2" id="KW-0238">DNA-binding</keyword>
<dbReference type="InterPro" id="IPR018490">
    <property type="entry name" value="cNMP-bd_dom_sf"/>
</dbReference>
<dbReference type="GO" id="GO:0005829">
    <property type="term" value="C:cytosol"/>
    <property type="evidence" value="ECO:0007669"/>
    <property type="project" value="TreeGrafter"/>
</dbReference>
<evidence type="ECO:0000256" key="3">
    <source>
        <dbReference type="ARBA" id="ARBA00023163"/>
    </source>
</evidence>
<dbReference type="AlphaFoldDB" id="A0A563VR53"/>
<dbReference type="Pfam" id="PF13545">
    <property type="entry name" value="HTH_Crp_2"/>
    <property type="match status" value="1"/>
</dbReference>
<evidence type="ECO:0000313" key="6">
    <source>
        <dbReference type="Proteomes" id="UP000320055"/>
    </source>
</evidence>
<proteinExistence type="predicted"/>